<gene>
    <name evidence="2" type="ORF">Bpfe_026314</name>
</gene>
<reference evidence="2" key="2">
    <citation type="submission" date="2023-04" db="EMBL/GenBank/DDBJ databases">
        <authorList>
            <person name="Bu L."/>
            <person name="Lu L."/>
            <person name="Laidemitt M.R."/>
            <person name="Zhang S.M."/>
            <person name="Mutuku M."/>
            <person name="Mkoji G."/>
            <person name="Steinauer M."/>
            <person name="Loker E.S."/>
        </authorList>
    </citation>
    <scope>NUCLEOTIDE SEQUENCE</scope>
    <source>
        <strain evidence="2">KasaAsao</strain>
        <tissue evidence="2">Whole Snail</tissue>
    </source>
</reference>
<evidence type="ECO:0000313" key="3">
    <source>
        <dbReference type="Proteomes" id="UP001233172"/>
    </source>
</evidence>
<reference evidence="2" key="1">
    <citation type="journal article" date="2023" name="PLoS Negl. Trop. Dis.">
        <title>A genome sequence for Biomphalaria pfeifferi, the major vector snail for the human-infecting parasite Schistosoma mansoni.</title>
        <authorList>
            <person name="Bu L."/>
            <person name="Lu L."/>
            <person name="Laidemitt M.R."/>
            <person name="Zhang S.M."/>
            <person name="Mutuku M."/>
            <person name="Mkoji G."/>
            <person name="Steinauer M."/>
            <person name="Loker E.S."/>
        </authorList>
    </citation>
    <scope>NUCLEOTIDE SEQUENCE</scope>
    <source>
        <strain evidence="2">KasaAsao</strain>
    </source>
</reference>
<dbReference type="AlphaFoldDB" id="A0AAD8AXQ1"/>
<organism evidence="2 3">
    <name type="scientific">Biomphalaria pfeifferi</name>
    <name type="common">Bloodfluke planorb</name>
    <name type="synonym">Freshwater snail</name>
    <dbReference type="NCBI Taxonomy" id="112525"/>
    <lineage>
        <taxon>Eukaryota</taxon>
        <taxon>Metazoa</taxon>
        <taxon>Spiralia</taxon>
        <taxon>Lophotrochozoa</taxon>
        <taxon>Mollusca</taxon>
        <taxon>Gastropoda</taxon>
        <taxon>Heterobranchia</taxon>
        <taxon>Euthyneura</taxon>
        <taxon>Panpulmonata</taxon>
        <taxon>Hygrophila</taxon>
        <taxon>Lymnaeoidea</taxon>
        <taxon>Planorbidae</taxon>
        <taxon>Biomphalaria</taxon>
    </lineage>
</organism>
<keyword evidence="3" id="KW-1185">Reference proteome</keyword>
<name>A0AAD8AXQ1_BIOPF</name>
<proteinExistence type="predicted"/>
<feature type="region of interest" description="Disordered" evidence="1">
    <location>
        <begin position="50"/>
        <end position="74"/>
    </location>
</feature>
<sequence>MEKKQKTRKKKWIQSFIKLVSNPNCLRAMFVVYRTATSWRKLPGSYQMRKTFKSSSSRTSQDSEKTKNQHRNNLLQENLKFSTRSEFFRTSQLLFGFFLRVQEPTNNRRMVLLPRQEFCTTRGLWFES</sequence>
<evidence type="ECO:0000313" key="2">
    <source>
        <dbReference type="EMBL" id="KAK0044292.1"/>
    </source>
</evidence>
<evidence type="ECO:0000256" key="1">
    <source>
        <dbReference type="SAM" id="MobiDB-lite"/>
    </source>
</evidence>
<accession>A0AAD8AXQ1</accession>
<protein>
    <submittedName>
        <fullName evidence="2">Uncharacterized protein</fullName>
    </submittedName>
</protein>
<dbReference type="Proteomes" id="UP001233172">
    <property type="component" value="Unassembled WGS sequence"/>
</dbReference>
<dbReference type="EMBL" id="JASAOG010000201">
    <property type="protein sequence ID" value="KAK0044292.1"/>
    <property type="molecule type" value="Genomic_DNA"/>
</dbReference>
<comment type="caution">
    <text evidence="2">The sequence shown here is derived from an EMBL/GenBank/DDBJ whole genome shotgun (WGS) entry which is preliminary data.</text>
</comment>